<keyword evidence="2" id="KW-0808">Transferase</keyword>
<dbReference type="KEGG" id="tpx:Turpa_0439"/>
<dbReference type="EMBL" id="CP002959">
    <property type="protein sequence ID" value="AFM11095.1"/>
    <property type="molecule type" value="Genomic_DNA"/>
</dbReference>
<organism evidence="2 3">
    <name type="scientific">Turneriella parva (strain ATCC BAA-1111 / DSM 21527 / NCTC 11395 / H)</name>
    <name type="common">Leptospira parva</name>
    <dbReference type="NCBI Taxonomy" id="869212"/>
    <lineage>
        <taxon>Bacteria</taxon>
        <taxon>Pseudomonadati</taxon>
        <taxon>Spirochaetota</taxon>
        <taxon>Spirochaetia</taxon>
        <taxon>Leptospirales</taxon>
        <taxon>Leptospiraceae</taxon>
        <taxon>Turneriella</taxon>
    </lineage>
</organism>
<keyword evidence="3" id="KW-1185">Reference proteome</keyword>
<protein>
    <submittedName>
        <fullName evidence="2">N-acetylneuraminate synthase</fullName>
        <ecNumber evidence="2">2.5.1.56</ecNumber>
    </submittedName>
</protein>
<feature type="domain" description="PseI/NeuA/B-like" evidence="1">
    <location>
        <begin position="42"/>
        <end position="271"/>
    </location>
</feature>
<accession>I4B1D8</accession>
<dbReference type="InterPro" id="IPR051690">
    <property type="entry name" value="PseI-like"/>
</dbReference>
<evidence type="ECO:0000313" key="2">
    <source>
        <dbReference type="EMBL" id="AFM11095.1"/>
    </source>
</evidence>
<dbReference type="RefSeq" id="WP_014801615.1">
    <property type="nucleotide sequence ID" value="NC_018020.1"/>
</dbReference>
<dbReference type="GO" id="GO:0016051">
    <property type="term" value="P:carbohydrate biosynthetic process"/>
    <property type="evidence" value="ECO:0007669"/>
    <property type="project" value="InterPro"/>
</dbReference>
<dbReference type="PANTHER" id="PTHR42966:SF1">
    <property type="entry name" value="SIALIC ACID SYNTHASE"/>
    <property type="match status" value="1"/>
</dbReference>
<dbReference type="PANTHER" id="PTHR42966">
    <property type="entry name" value="N-ACETYLNEURAMINATE SYNTHASE"/>
    <property type="match status" value="1"/>
</dbReference>
<dbReference type="HOGENOM" id="CLU_040465_0_1_12"/>
<evidence type="ECO:0000313" key="3">
    <source>
        <dbReference type="Proteomes" id="UP000006048"/>
    </source>
</evidence>
<dbReference type="InterPro" id="IPR013132">
    <property type="entry name" value="PseI/NeuA/B-like_N"/>
</dbReference>
<name>I4B1D8_TURPD</name>
<evidence type="ECO:0000259" key="1">
    <source>
        <dbReference type="Pfam" id="PF03102"/>
    </source>
</evidence>
<dbReference type="Pfam" id="PF03102">
    <property type="entry name" value="NeuB"/>
    <property type="match status" value="1"/>
</dbReference>
<dbReference type="PATRIC" id="fig|869212.3.peg.413"/>
<sequence>MILRKSAANPADRVISPVEKPFLIAEFGLNHNRDLDLARRMADAAKDSGVDAVKMQSYTTRYFINRQFENTHGLYDIFAGLELDAAFHESLRDHVVGLGLAFFSTPLTEDQVPMLDQLGAPAFKIASGDVNNWPLIDAAAACDKPLIVSTGAASEAEIVSAIAHLNKKAKQNYALLHCVSLYPTKNEQANISRMLRIASLAPAATVVGFSDHTTGSEAAFAAVACGAQIIEKHFTLDKTLPGPDQSMSSDPAEIRHLRAQIDLAHAIRGNAANADCHAAETQSDYYGKRSLYEFEGKVRAMRPRHADFPRP</sequence>
<dbReference type="OrthoDB" id="9814210at2"/>
<dbReference type="STRING" id="869212.Turpa_0439"/>
<dbReference type="Gene3D" id="3.20.20.70">
    <property type="entry name" value="Aldolase class I"/>
    <property type="match status" value="1"/>
</dbReference>
<proteinExistence type="predicted"/>
<dbReference type="GO" id="GO:0047444">
    <property type="term" value="F:N-acylneuraminate-9-phosphate synthase activity"/>
    <property type="evidence" value="ECO:0007669"/>
    <property type="project" value="TreeGrafter"/>
</dbReference>
<dbReference type="AlphaFoldDB" id="I4B1D8"/>
<dbReference type="GO" id="GO:0050462">
    <property type="term" value="F:N-acetylneuraminate synthase activity"/>
    <property type="evidence" value="ECO:0007669"/>
    <property type="project" value="UniProtKB-EC"/>
</dbReference>
<reference evidence="2 3" key="1">
    <citation type="submission" date="2012-06" db="EMBL/GenBank/DDBJ databases">
        <title>The complete chromosome of genome of Turneriella parva DSM 21527.</title>
        <authorList>
            <consortium name="US DOE Joint Genome Institute (JGI-PGF)"/>
            <person name="Lucas S."/>
            <person name="Han J."/>
            <person name="Lapidus A."/>
            <person name="Bruce D."/>
            <person name="Goodwin L."/>
            <person name="Pitluck S."/>
            <person name="Peters L."/>
            <person name="Kyrpides N."/>
            <person name="Mavromatis K."/>
            <person name="Ivanova N."/>
            <person name="Mikhailova N."/>
            <person name="Chertkov O."/>
            <person name="Detter J.C."/>
            <person name="Tapia R."/>
            <person name="Han C."/>
            <person name="Land M."/>
            <person name="Hauser L."/>
            <person name="Markowitz V."/>
            <person name="Cheng J.-F."/>
            <person name="Hugenholtz P."/>
            <person name="Woyke T."/>
            <person name="Wu D."/>
            <person name="Gronow S."/>
            <person name="Wellnitz S."/>
            <person name="Brambilla E."/>
            <person name="Klenk H.-P."/>
            <person name="Eisen J.A."/>
        </authorList>
    </citation>
    <scope>NUCLEOTIDE SEQUENCE [LARGE SCALE GENOMIC DNA]</scope>
    <source>
        <strain evidence="3">ATCC BAA-1111 / DSM 21527 / NCTC 11395 / H</strain>
    </source>
</reference>
<gene>
    <name evidence="2" type="ordered locus">Turpa_0439</name>
</gene>
<dbReference type="SUPFAM" id="SSF51569">
    <property type="entry name" value="Aldolase"/>
    <property type="match status" value="1"/>
</dbReference>
<dbReference type="EC" id="2.5.1.56" evidence="2"/>
<dbReference type="InterPro" id="IPR013785">
    <property type="entry name" value="Aldolase_TIM"/>
</dbReference>
<dbReference type="Proteomes" id="UP000006048">
    <property type="component" value="Chromosome"/>
</dbReference>